<proteinExistence type="predicted"/>
<organism evidence="2 3">
    <name type="scientific">Lacticaseibacillus rhamnosus (strain LMS2-1)</name>
    <dbReference type="NCBI Taxonomy" id="525361"/>
    <lineage>
        <taxon>Bacteria</taxon>
        <taxon>Bacillati</taxon>
        <taxon>Bacillota</taxon>
        <taxon>Bacilli</taxon>
        <taxon>Lactobacillales</taxon>
        <taxon>Lactobacillaceae</taxon>
        <taxon>Lacticaseibacillus</taxon>
    </lineage>
</organism>
<accession>C2JU81</accession>
<keyword evidence="3" id="KW-1185">Reference proteome</keyword>
<sequence length="70" mass="8503">MGETWTKQRYFVRKKDIQAMSFKQSLWMKPRKMAHLEIHIRKGNNDQSVSSRYMKADLAKRIMSWYQPLP</sequence>
<dbReference type="Proteomes" id="UP000004525">
    <property type="component" value="Unassembled WGS sequence"/>
</dbReference>
<dbReference type="Pfam" id="PF03703">
    <property type="entry name" value="bPH_2"/>
    <property type="match status" value="1"/>
</dbReference>
<feature type="domain" description="YdbS-like PH" evidence="1">
    <location>
        <begin position="5"/>
        <end position="66"/>
    </location>
</feature>
<dbReference type="InterPro" id="IPR005182">
    <property type="entry name" value="YdbS-like_PH"/>
</dbReference>
<dbReference type="HOGENOM" id="CLU_2752815_0_0_9"/>
<gene>
    <name evidence="2" type="ORF">HMPREF0539_0465</name>
</gene>
<comment type="caution">
    <text evidence="2">The sequence shown here is derived from an EMBL/GenBank/DDBJ whole genome shotgun (WGS) entry which is preliminary data.</text>
</comment>
<reference evidence="2" key="1">
    <citation type="submission" date="2009-01" db="EMBL/GenBank/DDBJ databases">
        <authorList>
            <person name="Qin X."/>
            <person name="Bachman B."/>
            <person name="Battles P."/>
            <person name="Bell A."/>
            <person name="Bess C."/>
            <person name="Bickham C."/>
            <person name="Chaboub L."/>
            <person name="Chen D."/>
            <person name="Coyle M."/>
            <person name="Deiros D.R."/>
            <person name="Dinh H."/>
            <person name="Forbes L."/>
            <person name="Fowler G."/>
            <person name="Francisco L."/>
            <person name="Fu Q."/>
            <person name="Gubbala S."/>
            <person name="Hale W."/>
            <person name="Han Y."/>
            <person name="Hemphill L."/>
            <person name="Highlander S.K."/>
            <person name="Hirani K."/>
            <person name="Hogues M."/>
            <person name="Jackson L."/>
            <person name="Jakkamsetti A."/>
            <person name="Javaid M."/>
            <person name="Jiang H."/>
            <person name="Korchina V."/>
            <person name="Kovar C."/>
            <person name="Lara F."/>
            <person name="Lee S."/>
            <person name="Mata R."/>
            <person name="Mathew T."/>
            <person name="Moen C."/>
            <person name="Morales K."/>
            <person name="Munidasa M."/>
            <person name="Nazareth L."/>
            <person name="Ngo R."/>
            <person name="Nguyen L."/>
            <person name="Okwuonu G."/>
            <person name="Ongeri F."/>
            <person name="Patil S."/>
            <person name="Petrosino J."/>
            <person name="Pham C."/>
            <person name="Pham P."/>
            <person name="Pu L.-L."/>
            <person name="Puazo M."/>
            <person name="Raj R."/>
            <person name="Reid J."/>
            <person name="Rouhana J."/>
            <person name="Saada N."/>
            <person name="Shang Y."/>
            <person name="Simmons D."/>
            <person name="Thornton R."/>
            <person name="Warren J."/>
            <person name="Weissenberger G."/>
            <person name="Zhang J."/>
            <person name="Zhang L."/>
            <person name="Zhou C."/>
            <person name="Zhu D."/>
            <person name="Muzny D."/>
            <person name="Worley K."/>
            <person name="Gibbs R."/>
        </authorList>
    </citation>
    <scope>NUCLEOTIDE SEQUENCE [LARGE SCALE GENOMIC DNA]</scope>
    <source>
        <strain evidence="2">LMS2-1</strain>
    </source>
</reference>
<evidence type="ECO:0000313" key="2">
    <source>
        <dbReference type="EMBL" id="EEN81474.1"/>
    </source>
</evidence>
<evidence type="ECO:0000259" key="1">
    <source>
        <dbReference type="Pfam" id="PF03703"/>
    </source>
</evidence>
<evidence type="ECO:0000313" key="3">
    <source>
        <dbReference type="Proteomes" id="UP000004525"/>
    </source>
</evidence>
<dbReference type="AlphaFoldDB" id="C2JU81"/>
<protein>
    <recommendedName>
        <fullName evidence="1">YdbS-like PH domain-containing protein</fullName>
    </recommendedName>
</protein>
<dbReference type="EMBL" id="ACIZ01000019">
    <property type="protein sequence ID" value="EEN81474.1"/>
    <property type="molecule type" value="Genomic_DNA"/>
</dbReference>
<name>C2JU81_LACRM</name>